<dbReference type="Gene3D" id="2.160.20.80">
    <property type="entry name" value="E3 ubiquitin-protein ligase SopA"/>
    <property type="match status" value="1"/>
</dbReference>
<dbReference type="InterPro" id="IPR001646">
    <property type="entry name" value="5peptide_repeat"/>
</dbReference>
<evidence type="ECO:0000313" key="1">
    <source>
        <dbReference type="EMBL" id="KPY95135.1"/>
    </source>
</evidence>
<organism evidence="1 2">
    <name type="scientific">Pseudomonas tremae</name>
    <dbReference type="NCBI Taxonomy" id="200454"/>
    <lineage>
        <taxon>Bacteria</taxon>
        <taxon>Pseudomonadati</taxon>
        <taxon>Pseudomonadota</taxon>
        <taxon>Gammaproteobacteria</taxon>
        <taxon>Pseudomonadales</taxon>
        <taxon>Pseudomonadaceae</taxon>
        <taxon>Pseudomonas</taxon>
    </lineage>
</organism>
<dbReference type="EMBL" id="LJRO01000360">
    <property type="protein sequence ID" value="KPY95135.1"/>
    <property type="molecule type" value="Genomic_DNA"/>
</dbReference>
<accession>A0AA40P1T3</accession>
<dbReference type="Proteomes" id="UP000050523">
    <property type="component" value="Unassembled WGS sequence"/>
</dbReference>
<dbReference type="SUPFAM" id="SSF141571">
    <property type="entry name" value="Pentapeptide repeat-like"/>
    <property type="match status" value="1"/>
</dbReference>
<protein>
    <recommendedName>
        <fullName evidence="3">Pentapeptide repeat-containing protein</fullName>
    </recommendedName>
</protein>
<gene>
    <name evidence="1" type="ORF">ALO43_01500</name>
</gene>
<evidence type="ECO:0000313" key="2">
    <source>
        <dbReference type="Proteomes" id="UP000050523"/>
    </source>
</evidence>
<proteinExistence type="predicted"/>
<evidence type="ECO:0008006" key="3">
    <source>
        <dbReference type="Google" id="ProtNLM"/>
    </source>
</evidence>
<name>A0AA40P1T3_9PSED</name>
<reference evidence="1 2" key="1">
    <citation type="submission" date="2015-09" db="EMBL/GenBank/DDBJ databases">
        <title>Genome announcement of multiple Pseudomonas syringae strains.</title>
        <authorList>
            <person name="Thakur S."/>
            <person name="Wang P.W."/>
            <person name="Gong Y."/>
            <person name="Weir B.S."/>
            <person name="Guttman D.S."/>
        </authorList>
    </citation>
    <scope>NUCLEOTIDE SEQUENCE [LARGE SCALE GENOMIC DNA]</scope>
    <source>
        <strain evidence="1 2">ICMP9151</strain>
    </source>
</reference>
<sequence>MQGAKLSWASFEKSNLLQSDLLQVVADHAVFDDCKLAGSMMMTGNYREGSFKNADLRKCVLNGCDFTGSELSNVRLQAAEVFNVKVPASFNLSLHLRGLNSLEP</sequence>
<dbReference type="AlphaFoldDB" id="A0AA40P1T3"/>
<comment type="caution">
    <text evidence="1">The sequence shown here is derived from an EMBL/GenBank/DDBJ whole genome shotgun (WGS) entry which is preliminary data.</text>
</comment>
<dbReference type="Pfam" id="PF00805">
    <property type="entry name" value="Pentapeptide"/>
    <property type="match status" value="2"/>
</dbReference>